<feature type="region of interest" description="Disordered" evidence="8">
    <location>
        <begin position="419"/>
        <end position="447"/>
    </location>
</feature>
<dbReference type="PANTHER" id="PTHR12550">
    <property type="entry name" value="HEPATOMA-DERIVED GROWTH FACTOR-RELATED"/>
    <property type="match status" value="1"/>
</dbReference>
<protein>
    <recommendedName>
        <fullName evidence="9">CID domain-containing protein</fullName>
    </recommendedName>
</protein>
<feature type="region of interest" description="Disordered" evidence="8">
    <location>
        <begin position="1061"/>
        <end position="1081"/>
    </location>
</feature>
<comment type="subcellular location">
    <subcellularLocation>
        <location evidence="1">Nucleus</location>
    </subcellularLocation>
</comment>
<evidence type="ECO:0000313" key="11">
    <source>
        <dbReference type="Proteomes" id="UP000663760"/>
    </source>
</evidence>
<dbReference type="PROSITE" id="PS51391">
    <property type="entry name" value="CID"/>
    <property type="match status" value="1"/>
</dbReference>
<feature type="region of interest" description="Disordered" evidence="8">
    <location>
        <begin position="1262"/>
        <end position="1318"/>
    </location>
</feature>
<reference evidence="10" key="1">
    <citation type="submission" date="2020-02" db="EMBL/GenBank/DDBJ databases">
        <authorList>
            <person name="Scholz U."/>
            <person name="Mascher M."/>
            <person name="Fiebig A."/>
        </authorList>
    </citation>
    <scope>NUCLEOTIDE SEQUENCE</scope>
</reference>
<organism evidence="10 11">
    <name type="scientific">Spirodela intermedia</name>
    <name type="common">Intermediate duckweed</name>
    <dbReference type="NCBI Taxonomy" id="51605"/>
    <lineage>
        <taxon>Eukaryota</taxon>
        <taxon>Viridiplantae</taxon>
        <taxon>Streptophyta</taxon>
        <taxon>Embryophyta</taxon>
        <taxon>Tracheophyta</taxon>
        <taxon>Spermatophyta</taxon>
        <taxon>Magnoliopsida</taxon>
        <taxon>Liliopsida</taxon>
        <taxon>Araceae</taxon>
        <taxon>Lemnoideae</taxon>
        <taxon>Spirodela</taxon>
    </lineage>
</organism>
<evidence type="ECO:0000256" key="3">
    <source>
        <dbReference type="ARBA" id="ARBA00022664"/>
    </source>
</evidence>
<dbReference type="InterPro" id="IPR008942">
    <property type="entry name" value="ENTH_VHS"/>
</dbReference>
<gene>
    <name evidence="10" type="ORF">SI8410_01000919</name>
</gene>
<dbReference type="GO" id="GO:0005634">
    <property type="term" value="C:nucleus"/>
    <property type="evidence" value="ECO:0007669"/>
    <property type="project" value="UniProtKB-SubCell"/>
</dbReference>
<keyword evidence="7" id="KW-0539">Nucleus</keyword>
<feature type="compositionally biased region" description="Basic and acidic residues" evidence="8">
    <location>
        <begin position="188"/>
        <end position="198"/>
    </location>
</feature>
<dbReference type="GO" id="GO:0009908">
    <property type="term" value="P:flower development"/>
    <property type="evidence" value="ECO:0007669"/>
    <property type="project" value="UniProtKB-KW"/>
</dbReference>
<evidence type="ECO:0000256" key="2">
    <source>
        <dbReference type="ARBA" id="ARBA00022473"/>
    </source>
</evidence>
<dbReference type="Proteomes" id="UP000663760">
    <property type="component" value="Chromosome 1"/>
</dbReference>
<dbReference type="OrthoDB" id="62853at2759"/>
<keyword evidence="4" id="KW-0805">Transcription regulation</keyword>
<feature type="compositionally biased region" description="Polar residues" evidence="8">
    <location>
        <begin position="421"/>
        <end position="435"/>
    </location>
</feature>
<feature type="compositionally biased region" description="Pro residues" evidence="8">
    <location>
        <begin position="1151"/>
        <end position="1169"/>
    </location>
</feature>
<keyword evidence="2" id="KW-0217">Developmental protein</keyword>
<dbReference type="Pfam" id="PF04818">
    <property type="entry name" value="CID"/>
    <property type="match status" value="1"/>
</dbReference>
<evidence type="ECO:0000256" key="8">
    <source>
        <dbReference type="SAM" id="MobiDB-lite"/>
    </source>
</evidence>
<feature type="region of interest" description="Disordered" evidence="8">
    <location>
        <begin position="179"/>
        <end position="209"/>
    </location>
</feature>
<name>A0A7I8JXV6_SPIIN</name>
<keyword evidence="6" id="KW-0804">Transcription</keyword>
<dbReference type="PANTHER" id="PTHR12550:SF49">
    <property type="entry name" value="PROTEIN HUA2-LIKE 2-RELATED"/>
    <property type="match status" value="1"/>
</dbReference>
<dbReference type="InterPro" id="IPR006569">
    <property type="entry name" value="CID_dom"/>
</dbReference>
<feature type="region of interest" description="Disordered" evidence="8">
    <location>
        <begin position="1132"/>
        <end position="1169"/>
    </location>
</feature>
<keyword evidence="3" id="KW-0507">mRNA processing</keyword>
<keyword evidence="11" id="KW-1185">Reference proteome</keyword>
<keyword evidence="5" id="KW-0287">Flowering</keyword>
<evidence type="ECO:0000259" key="9">
    <source>
        <dbReference type="PROSITE" id="PS51391"/>
    </source>
</evidence>
<dbReference type="EMBL" id="LR746264">
    <property type="protein sequence ID" value="CAA7388738.1"/>
    <property type="molecule type" value="Genomic_DNA"/>
</dbReference>
<evidence type="ECO:0000256" key="4">
    <source>
        <dbReference type="ARBA" id="ARBA00023015"/>
    </source>
</evidence>
<dbReference type="GO" id="GO:0006397">
    <property type="term" value="P:mRNA processing"/>
    <property type="evidence" value="ECO:0007669"/>
    <property type="project" value="UniProtKB-KW"/>
</dbReference>
<sequence>MTRRICSSYMGHIWVMRESLTREKHMMVLHYEPAAFCNHADVEAFTEEKKKSLLVKRQGKGADFVRAVDEISEKFERLTKHMINDVLCSGDEGVESHAENVEGLGVNSWMKDLKKESLVSSNGPSETICSLRIDDSHGSEEVPMALTKDDTAQNKDITCGQQNDQISIVDHLRNATLTSNASLRRRSRDTSHSSDIQKRALSHQRSRSKAGINTYKFQKSETQVEVEYNSSYSVSDESTDDFSLNDNIVKKSPDVHDTSSEVSTLVGNNGNDDIEFGPTVVESGTYSSNELCIVESNRKAESKIDNLEKGLELNGGFDTERTIIVLKKKRKPNKKRFDQEAAISTKQEEAAFVHSERNTCPVSFDCCHSLNERRLQTDGDEHLPLVKRARVRMGNVSEEQKSDELVGIVVKSEKDMASFDHNLSSSSDGSCATNETSRKDGSLPTDDQMQATEHVSIHWKENKYPSRGNTMDVEAALPPSKRLHRALEAMSANAAEANNGCLEASTLISVSSSGSAQFCNVGTHHILFDVNSDGRRKLHGTLLPDVKEMPNRVSGYSSSAFQVVNGSPRSSADEKCGAMSLENSMTQPMDCEVKPKDFNFPEELSDKTVITELHDKSPHPCFVESGDKVSAASGHDALRPLSSLVRGESTNVQLQLCKESPVDSGGAQFEPQSGTATTVSNHVDNVSVDDSVDKSLTSNCAAVFVSAVDGGMKPPSSFSDEKDGGDIQELTVGVKHMLTPKEPRVSPDSTSMKNLIAAAPAKRPHSQYGYLPESKYFKPVPDGSSRPTTIYYENSSHKLSPIKSTVNHTRIFLEETACSLHSGGISPDPNHQCNKPVHLIEINTVHSDCAPNQNEKTLNKSMTHAEASAARKSFESLVSTLSRTKESIGRATRVAIDCVKYGIAGEVVQILLQNLERTVNLSRKLDLFFLVDSITQCSRVQKGAAGDSYPSLFQSVLPRLLFAAAPPGNTACDNRRQCLKVLRLWHERKILPESIVRHHIRELESTSGASFSSVSSRFPPRAERALNDPIREMEGMLVDEYGSNASFQIPVLVGSHLMDEEEEGSADDEKSFETVTPEHDTETCKEVEASLNSFPDKHTRILEDVDGELEMEDVSPQCEGGISSTYETRRAPTGHATHYQPDKHVSLGFAPPLPADNPPSPPPLPSSPPPVVPPCPPMLPIVPPPLPAAPCNHGDGLDSHRYAGRNSMQYPLSNHRSCGSSMNLRASNRGDCYAPGCIDYPKQMQLSSSSCNYQSSYGYHSGSHSSVGSANDAPPIRNGPLPNKGYHMQPPPPSISNQFSHDHTEKDRAQTWRDHSSPFDRRVQYANEAQGGHFYGDGCARRPVQSEVSDRCRFSSAARSGPMLPEKAEGSPNLLAYHGPPAEVSSVSSGWSNPPRASSYRYSIAAARPPVENKISRVAGGTFTWLLETKITEIPWKVSEEKGSPHRKSCIIAQGYALYEFSCFNTSFYFEILQDTVPIVILFYFTISNDAWADILDAS</sequence>
<accession>A0A7I8JXV6</accession>
<evidence type="ECO:0000256" key="7">
    <source>
        <dbReference type="ARBA" id="ARBA00023242"/>
    </source>
</evidence>
<dbReference type="Gene3D" id="1.25.40.90">
    <property type="match status" value="1"/>
</dbReference>
<evidence type="ECO:0000256" key="6">
    <source>
        <dbReference type="ARBA" id="ARBA00023163"/>
    </source>
</evidence>
<evidence type="ECO:0000256" key="1">
    <source>
        <dbReference type="ARBA" id="ARBA00004123"/>
    </source>
</evidence>
<evidence type="ECO:0000313" key="10">
    <source>
        <dbReference type="EMBL" id="CAA7388738.1"/>
    </source>
</evidence>
<feature type="domain" description="CID" evidence="9">
    <location>
        <begin position="866"/>
        <end position="1007"/>
    </location>
</feature>
<proteinExistence type="predicted"/>
<dbReference type="SMART" id="SM00582">
    <property type="entry name" value="RPR"/>
    <property type="match status" value="1"/>
</dbReference>
<dbReference type="FunFam" id="1.25.40.90:FF:000037">
    <property type="entry name" value="Enhancer of ag-4 2"/>
    <property type="match status" value="1"/>
</dbReference>
<feature type="compositionally biased region" description="Basic and acidic residues" evidence="8">
    <location>
        <begin position="1300"/>
        <end position="1318"/>
    </location>
</feature>
<feature type="compositionally biased region" description="Basic and acidic residues" evidence="8">
    <location>
        <begin position="1067"/>
        <end position="1081"/>
    </location>
</feature>
<evidence type="ECO:0000256" key="5">
    <source>
        <dbReference type="ARBA" id="ARBA00023089"/>
    </source>
</evidence>